<feature type="chain" id="PRO_5035744705" description="CUB domain-containing protein 1" evidence="3">
    <location>
        <begin position="25"/>
        <end position="1023"/>
    </location>
</feature>
<feature type="domain" description="CDCP1 third and sixth CUB" evidence="4">
    <location>
        <begin position="411"/>
        <end position="509"/>
    </location>
</feature>
<dbReference type="EMBL" id="JAFBMS010000001">
    <property type="protein sequence ID" value="KAG9355698.1"/>
    <property type="molecule type" value="Genomic_DNA"/>
</dbReference>
<feature type="signal peptide" evidence="3">
    <location>
        <begin position="1"/>
        <end position="24"/>
    </location>
</feature>
<feature type="domain" description="CDCP1 second and fifth CUB" evidence="6">
    <location>
        <begin position="298"/>
        <end position="401"/>
    </location>
</feature>
<dbReference type="Pfam" id="PF23665">
    <property type="entry name" value="CDCP1_CUB_6"/>
    <property type="match status" value="2"/>
</dbReference>
<keyword evidence="8" id="KW-1185">Reference proteome</keyword>
<dbReference type="PANTHER" id="PTHR14477">
    <property type="entry name" value="CUB DOMAIN-CONTAINING PROTEIN 1"/>
    <property type="match status" value="1"/>
</dbReference>
<dbReference type="AlphaFoldDB" id="A0A8T2PWP3"/>
<keyword evidence="2" id="KW-1133">Transmembrane helix</keyword>
<feature type="domain" description="CDCP1 first CUB" evidence="5">
    <location>
        <begin position="218"/>
        <end position="289"/>
    </location>
</feature>
<evidence type="ECO:0008006" key="9">
    <source>
        <dbReference type="Google" id="ProtNLM"/>
    </source>
</evidence>
<feature type="domain" description="CDCP1 second and fifth CUB" evidence="6">
    <location>
        <begin position="105"/>
        <end position="210"/>
    </location>
</feature>
<dbReference type="PANTHER" id="PTHR14477:SF1">
    <property type="entry name" value="CUB DOMAIN-CONTAINING PROTEIN 1"/>
    <property type="match status" value="1"/>
</dbReference>
<comment type="caution">
    <text evidence="7">The sequence shown here is derived from an EMBL/GenBank/DDBJ whole genome shotgun (WGS) entry which is preliminary data.</text>
</comment>
<organism evidence="7 8">
    <name type="scientific">Albula glossodonta</name>
    <name type="common">roundjaw bonefish</name>
    <dbReference type="NCBI Taxonomy" id="121402"/>
    <lineage>
        <taxon>Eukaryota</taxon>
        <taxon>Metazoa</taxon>
        <taxon>Chordata</taxon>
        <taxon>Craniata</taxon>
        <taxon>Vertebrata</taxon>
        <taxon>Euteleostomi</taxon>
        <taxon>Actinopterygii</taxon>
        <taxon>Neopterygii</taxon>
        <taxon>Teleostei</taxon>
        <taxon>Albuliformes</taxon>
        <taxon>Albulidae</taxon>
        <taxon>Albula</taxon>
    </lineage>
</organism>
<accession>A0A8T2PWP3</accession>
<evidence type="ECO:0000313" key="8">
    <source>
        <dbReference type="Proteomes" id="UP000824540"/>
    </source>
</evidence>
<dbReference type="InterPro" id="IPR038811">
    <property type="entry name" value="CDCP1"/>
</dbReference>
<feature type="transmembrane region" description="Helical" evidence="2">
    <location>
        <begin position="837"/>
        <end position="864"/>
    </location>
</feature>
<reference evidence="7" key="1">
    <citation type="thesis" date="2021" institute="BYU ScholarsArchive" country="Provo, UT, USA">
        <title>Applications of and Algorithms for Genome Assembly and Genomic Analyses with an Emphasis on Marine Teleosts.</title>
        <authorList>
            <person name="Pickett B.D."/>
        </authorList>
    </citation>
    <scope>NUCLEOTIDE SEQUENCE</scope>
    <source>
        <strain evidence="7">HI-2016</strain>
    </source>
</reference>
<gene>
    <name evidence="7" type="ORF">JZ751_000536</name>
</gene>
<evidence type="ECO:0000256" key="1">
    <source>
        <dbReference type="SAM" id="MobiDB-lite"/>
    </source>
</evidence>
<feature type="region of interest" description="Disordered" evidence="1">
    <location>
        <begin position="928"/>
        <end position="951"/>
    </location>
</feature>
<evidence type="ECO:0000313" key="7">
    <source>
        <dbReference type="EMBL" id="KAG9355698.1"/>
    </source>
</evidence>
<feature type="domain" description="CDCP1 second and fifth CUB" evidence="6">
    <location>
        <begin position="615"/>
        <end position="704"/>
    </location>
</feature>
<feature type="domain" description="CDCP1 first CUB" evidence="5">
    <location>
        <begin position="26"/>
        <end position="98"/>
    </location>
</feature>
<dbReference type="Pfam" id="PF23667">
    <property type="entry name" value="CUB_CDCP1_1"/>
    <property type="match status" value="2"/>
</dbReference>
<keyword evidence="3" id="KW-0732">Signal</keyword>
<protein>
    <recommendedName>
        <fullName evidence="9">CUB domain-containing protein 1</fullName>
    </recommendedName>
</protein>
<keyword evidence="2" id="KW-0812">Transmembrane</keyword>
<evidence type="ECO:0000256" key="2">
    <source>
        <dbReference type="SAM" id="Phobius"/>
    </source>
</evidence>
<keyword evidence="2" id="KW-0472">Membrane</keyword>
<evidence type="ECO:0000259" key="6">
    <source>
        <dbReference type="Pfam" id="PF23668"/>
    </source>
</evidence>
<feature type="domain" description="CDCP1 third and sixth CUB" evidence="4">
    <location>
        <begin position="717"/>
        <end position="830"/>
    </location>
</feature>
<dbReference type="InterPro" id="IPR056269">
    <property type="entry name" value="CUB_CDCP1_2nd_5th"/>
</dbReference>
<dbReference type="InterPro" id="IPR056268">
    <property type="entry name" value="CUB_CDCP1_1st"/>
</dbReference>
<sequence>MKFSTTTCALLGIVVLLNSGFSECLQMSVLPEAGTNVTLSTSRSAEECSVCRVSGVNGSELACFSTLALQPEQSVTLQYNCTNPHEAFTAEILKTVECTEASCSPATGQTQPSLFKDLSRTFIWQLTGPEETQLVLTFPEDGLKKIEPSETCPDQYQYTVVSTQPNGDVHTEKFCRTGPVSHVDLPNKAVVNLQVPGKEEVDQTLFEITSKPLVKRSRMINVAPEPQTTIFIRKVDPESACTVCKNEGSEPSQCSNSLTLTGTNSFSVDFTCPQPQDSFRVEINKEIDCSETDCPGDVVQAEFPHFLEFNRSFTWDLRVSPLQAFKLDFSGPGMKQVLPSDSCPDEHTYSIITYQRTGPLNIGTYCRNGSISMVQVLYKGRLSLMVPAERKLDPEIFKVSTGGEIKKLAVVNVNLPSKTSVTELFSANYPNNFPDDDLMMWDFRVPPNYNYTVKFLENTAPRCLRKEVAVEYQQDGKYKIGRKLTDTQPTQQQGSFTMSLTNCETDRRGNPPGLSLKFQVAVVKSSHPVLCTVDLENEPDLTIEIEKTTSGTFCEMKMDTVLQDKIIVPPGKKTNLAFQDCPSKELKMTASKTLGCQKWEECPMEGTQLTLPVMAPCLPVQMQKMTWNLMVPGDGTVDLLPTTGNLRQSLPGQECERPYIVNVAEVDGTPFGEFCPKGAISKVQIHSNISVTATPRPASRSQASPFFNVTFSREINESYIFTVSPKVASPSVVSTPNWPNGMKPRSTASWIVLLPPHYGAELIFKNISQPKCGEGHTYIKAQTLGSLEEMLSRREDEKMEDTLNIPDSFYLNTSNCLLQEGEFSLLSKITLQKKSNVLLPIILGTIGALLVLMLIVLAVVCVALRKKKKKLAKEASIYIPKGNIFLPGEGGFPKSRANNESHVYTSIEDTMVYGHLLHDPAYSGPVTDQYGGPQADGKPSRMEKAPMSDTEQDVYRPFLDPSQGMGPARPHTPVDRQGSLGFVDRRMVDNELNTFKSNGDLTPLRLSTVEPQAEPIGEVEEAL</sequence>
<dbReference type="OrthoDB" id="8960034at2759"/>
<proteinExistence type="predicted"/>
<dbReference type="InterPro" id="IPR056266">
    <property type="entry name" value="CDCP1_CUB_3rd_6th"/>
</dbReference>
<dbReference type="Proteomes" id="UP000824540">
    <property type="component" value="Unassembled WGS sequence"/>
</dbReference>
<dbReference type="Pfam" id="PF23668">
    <property type="entry name" value="CUB_CDCP1_2"/>
    <property type="match status" value="3"/>
</dbReference>
<name>A0A8T2PWP3_9TELE</name>
<evidence type="ECO:0000259" key="5">
    <source>
        <dbReference type="Pfam" id="PF23667"/>
    </source>
</evidence>
<evidence type="ECO:0000259" key="4">
    <source>
        <dbReference type="Pfam" id="PF23665"/>
    </source>
</evidence>
<evidence type="ECO:0000256" key="3">
    <source>
        <dbReference type="SAM" id="SignalP"/>
    </source>
</evidence>